<reference evidence="4" key="1">
    <citation type="journal article" date="2016" name="Nat. Commun.">
        <title>The Gonium pectorale genome demonstrates co-option of cell cycle regulation during the evolution of multicellularity.</title>
        <authorList>
            <person name="Hanschen E.R."/>
            <person name="Marriage T.N."/>
            <person name="Ferris P.J."/>
            <person name="Hamaji T."/>
            <person name="Toyoda A."/>
            <person name="Fujiyama A."/>
            <person name="Neme R."/>
            <person name="Noguchi H."/>
            <person name="Minakuchi Y."/>
            <person name="Suzuki M."/>
            <person name="Kawai-Toyooka H."/>
            <person name="Smith D.R."/>
            <person name="Sparks H."/>
            <person name="Anderson J."/>
            <person name="Bakaric R."/>
            <person name="Luria V."/>
            <person name="Karger A."/>
            <person name="Kirschner M.W."/>
            <person name="Durand P.M."/>
            <person name="Michod R.E."/>
            <person name="Nozaki H."/>
            <person name="Olson B.J."/>
        </authorList>
    </citation>
    <scope>NUCLEOTIDE SEQUENCE [LARGE SCALE GENOMIC DNA]</scope>
    <source>
        <strain evidence="4">NIES-2863</strain>
    </source>
</reference>
<protein>
    <submittedName>
        <fullName evidence="3">Uncharacterized protein</fullName>
    </submittedName>
</protein>
<sequence length="724" mass="76617">MRRCQVHQETAFSSLVLQRFFLRNFLPSSPHDLTGLGPVPALLSSGGNITIRLSVMHFLPSHMWVFSAPPAQSFWAREYFNAMGATSSGAPLSFNIPDLYLLKYNSPQYSISITYAPVDLRSCYATDEAEDTALVYCLYTLADALRSPLIRRIRVFHHVGFDRIVYNRQNPLCITQPKFITACPGANPVLNTDNILYGVSVRAPVEFTQLRFRGLLATNYTRWPPALPMLLSALDVDGQGSVRIADSTIEVPDLAATVAGLRALPGGSGSGAAATTTATAELDLQPRVDAWPTESQLTAPPATAAPVKGGGSAVGPSAETGSSAAAAVGGGYIVGPWTSGNDANSAAGTQTRTSAGFRITSWNLTKGAWRRYVDRTATVDASYGGSWAFTNVRLEEADDANARALCFDAALEQGLIWRSQVATVANDVELRAALARGARYIQVVSDIRFNPTNWPSGSTALVLGSSTVEVRGCHPVPGRRYTLDLSGLVIVLRTSGRLLFEGDLRFTGVGWELLSPAAVVAVAAGLQDMGLLAAFAVAAGPAGSFGSVELDRVTVDATVDARGSGLRPSDMYAVLHLNHITPEVQALNMTPYGASGILLGVWSVTENSTQAGWWVFTHTNVTWELALDDGSSSRQRPVLAIALPVAVCGSLAVLALLSAAALYMYRRRRRGIGGPASADGCLPLVFKPSAGTGEGMPGADGAGPVFRHKSFSSSGGDPARGRLG</sequence>
<keyword evidence="2" id="KW-1133">Transmembrane helix</keyword>
<evidence type="ECO:0000256" key="1">
    <source>
        <dbReference type="SAM" id="MobiDB-lite"/>
    </source>
</evidence>
<organism evidence="3 4">
    <name type="scientific">Gonium pectorale</name>
    <name type="common">Green alga</name>
    <dbReference type="NCBI Taxonomy" id="33097"/>
    <lineage>
        <taxon>Eukaryota</taxon>
        <taxon>Viridiplantae</taxon>
        <taxon>Chlorophyta</taxon>
        <taxon>core chlorophytes</taxon>
        <taxon>Chlorophyceae</taxon>
        <taxon>CS clade</taxon>
        <taxon>Chlamydomonadales</taxon>
        <taxon>Volvocaceae</taxon>
        <taxon>Gonium</taxon>
    </lineage>
</organism>
<feature type="transmembrane region" description="Helical" evidence="2">
    <location>
        <begin position="641"/>
        <end position="665"/>
    </location>
</feature>
<dbReference type="AlphaFoldDB" id="A0A150GWW6"/>
<name>A0A150GWW6_GONPE</name>
<keyword evidence="2" id="KW-0812">Transmembrane</keyword>
<proteinExistence type="predicted"/>
<keyword evidence="4" id="KW-1185">Reference proteome</keyword>
<feature type="region of interest" description="Disordered" evidence="1">
    <location>
        <begin position="693"/>
        <end position="724"/>
    </location>
</feature>
<comment type="caution">
    <text evidence="3">The sequence shown here is derived from an EMBL/GenBank/DDBJ whole genome shotgun (WGS) entry which is preliminary data.</text>
</comment>
<accession>A0A150GWW6</accession>
<evidence type="ECO:0000313" key="3">
    <source>
        <dbReference type="EMBL" id="KXZ54295.1"/>
    </source>
</evidence>
<keyword evidence="2" id="KW-0472">Membrane</keyword>
<feature type="region of interest" description="Disordered" evidence="1">
    <location>
        <begin position="296"/>
        <end position="320"/>
    </location>
</feature>
<dbReference type="EMBL" id="LSYV01000006">
    <property type="protein sequence ID" value="KXZ54295.1"/>
    <property type="molecule type" value="Genomic_DNA"/>
</dbReference>
<evidence type="ECO:0000256" key="2">
    <source>
        <dbReference type="SAM" id="Phobius"/>
    </source>
</evidence>
<dbReference type="OrthoDB" id="544551at2759"/>
<dbReference type="STRING" id="33097.A0A150GWW6"/>
<evidence type="ECO:0000313" key="4">
    <source>
        <dbReference type="Proteomes" id="UP000075714"/>
    </source>
</evidence>
<gene>
    <name evidence="3" type="ORF">GPECTOR_5g381</name>
</gene>
<dbReference type="Proteomes" id="UP000075714">
    <property type="component" value="Unassembled WGS sequence"/>
</dbReference>